<keyword evidence="9" id="KW-1185">Reference proteome</keyword>
<gene>
    <name evidence="8" type="ORF">L207DRAFT_425298</name>
</gene>
<dbReference type="GO" id="GO:0016020">
    <property type="term" value="C:membrane"/>
    <property type="evidence" value="ECO:0007669"/>
    <property type="project" value="UniProtKB-SubCell"/>
</dbReference>
<dbReference type="EMBL" id="KZ613943">
    <property type="protein sequence ID" value="PMD42804.1"/>
    <property type="molecule type" value="Genomic_DNA"/>
</dbReference>
<evidence type="ECO:0000256" key="5">
    <source>
        <dbReference type="ARBA" id="ARBA00038359"/>
    </source>
</evidence>
<keyword evidence="4 6" id="KW-0472">Membrane</keyword>
<dbReference type="OrthoDB" id="4525788at2759"/>
<dbReference type="STRING" id="1149755.A0A2J6RWA8"/>
<feature type="transmembrane region" description="Helical" evidence="6">
    <location>
        <begin position="103"/>
        <end position="125"/>
    </location>
</feature>
<keyword evidence="3 6" id="KW-1133">Transmembrane helix</keyword>
<evidence type="ECO:0000256" key="6">
    <source>
        <dbReference type="SAM" id="Phobius"/>
    </source>
</evidence>
<sequence length="383" mass="42978">MYISVQTLESWPAPNYVDPQTRGNSVIVINSILYGLVLGVVGLRIFTRTCISRSFGYDDAFILLAMLPTTAFVAVMLMAQVKYGWNRHAWDVLPSTVAIGEKLALATQILFAVASTCTRLSMLFLTRRILAAGYRRLQKLTTFAMVFMSADCLIFAVICVFQCRPISAYWTLSFVPQHCISERIHLVIQGSFNIASDFCVVLIPIPIVLKLNLPLRQRIIVALLFGAGFVVCFAGIVRTYYLYRITDDNRDVTWDAYPVWLGSAVELYLGIVCCSAPPTKPFFACYVPKLLFTASHGSQNLTYTSSQNKTFNPIHSYSSREREVNAGMEFESLPERGDSMKKRSEICKTVEVEIEVEQSWVDTPMTPRTPGSSTAESFMKLLH</sequence>
<feature type="transmembrane region" description="Helical" evidence="6">
    <location>
        <begin position="59"/>
        <end position="83"/>
    </location>
</feature>
<proteinExistence type="inferred from homology"/>
<feature type="transmembrane region" description="Helical" evidence="6">
    <location>
        <begin position="221"/>
        <end position="243"/>
    </location>
</feature>
<protein>
    <recommendedName>
        <fullName evidence="7">Rhodopsin domain-containing protein</fullName>
    </recommendedName>
</protein>
<dbReference type="Proteomes" id="UP000235786">
    <property type="component" value="Unassembled WGS sequence"/>
</dbReference>
<feature type="domain" description="Rhodopsin" evidence="7">
    <location>
        <begin position="43"/>
        <end position="283"/>
    </location>
</feature>
<evidence type="ECO:0000313" key="8">
    <source>
        <dbReference type="EMBL" id="PMD42804.1"/>
    </source>
</evidence>
<feature type="transmembrane region" description="Helical" evidence="6">
    <location>
        <begin position="146"/>
        <end position="167"/>
    </location>
</feature>
<dbReference type="InterPro" id="IPR052337">
    <property type="entry name" value="SAT4-like"/>
</dbReference>
<dbReference type="Pfam" id="PF20684">
    <property type="entry name" value="Fung_rhodopsin"/>
    <property type="match status" value="1"/>
</dbReference>
<evidence type="ECO:0000256" key="2">
    <source>
        <dbReference type="ARBA" id="ARBA00022692"/>
    </source>
</evidence>
<dbReference type="PANTHER" id="PTHR33048:SF129">
    <property type="entry name" value="INTEGRAL MEMBRANE PROTEIN-RELATED"/>
    <property type="match status" value="1"/>
</dbReference>
<evidence type="ECO:0000313" key="9">
    <source>
        <dbReference type="Proteomes" id="UP000235786"/>
    </source>
</evidence>
<name>A0A2J6RWA8_HYAVF</name>
<dbReference type="PANTHER" id="PTHR33048">
    <property type="entry name" value="PTH11-LIKE INTEGRAL MEMBRANE PROTEIN (AFU_ORTHOLOGUE AFUA_5G11245)"/>
    <property type="match status" value="1"/>
</dbReference>
<dbReference type="InterPro" id="IPR049326">
    <property type="entry name" value="Rhodopsin_dom_fungi"/>
</dbReference>
<evidence type="ECO:0000259" key="7">
    <source>
        <dbReference type="Pfam" id="PF20684"/>
    </source>
</evidence>
<accession>A0A2J6RWA8</accession>
<evidence type="ECO:0000256" key="3">
    <source>
        <dbReference type="ARBA" id="ARBA00022989"/>
    </source>
</evidence>
<reference evidence="8 9" key="1">
    <citation type="submission" date="2016-04" db="EMBL/GenBank/DDBJ databases">
        <title>A degradative enzymes factory behind the ericoid mycorrhizal symbiosis.</title>
        <authorList>
            <consortium name="DOE Joint Genome Institute"/>
            <person name="Martino E."/>
            <person name="Morin E."/>
            <person name="Grelet G."/>
            <person name="Kuo A."/>
            <person name="Kohler A."/>
            <person name="Daghino S."/>
            <person name="Barry K."/>
            <person name="Choi C."/>
            <person name="Cichocki N."/>
            <person name="Clum A."/>
            <person name="Copeland A."/>
            <person name="Hainaut M."/>
            <person name="Haridas S."/>
            <person name="Labutti K."/>
            <person name="Lindquist E."/>
            <person name="Lipzen A."/>
            <person name="Khouja H.-R."/>
            <person name="Murat C."/>
            <person name="Ohm R."/>
            <person name="Olson A."/>
            <person name="Spatafora J."/>
            <person name="Veneault-Fourrey C."/>
            <person name="Henrissat B."/>
            <person name="Grigoriev I."/>
            <person name="Martin F."/>
            <person name="Perotto S."/>
        </authorList>
    </citation>
    <scope>NUCLEOTIDE SEQUENCE [LARGE SCALE GENOMIC DNA]</scope>
    <source>
        <strain evidence="8 9">F</strain>
    </source>
</reference>
<comment type="similarity">
    <text evidence="5">Belongs to the SAT4 family.</text>
</comment>
<keyword evidence="2 6" id="KW-0812">Transmembrane</keyword>
<evidence type="ECO:0000256" key="1">
    <source>
        <dbReference type="ARBA" id="ARBA00004141"/>
    </source>
</evidence>
<comment type="subcellular location">
    <subcellularLocation>
        <location evidence="1">Membrane</location>
        <topology evidence="1">Multi-pass membrane protein</topology>
    </subcellularLocation>
</comment>
<dbReference type="AlphaFoldDB" id="A0A2J6RWA8"/>
<organism evidence="8 9">
    <name type="scientific">Hyaloscypha variabilis (strain UAMH 11265 / GT02V1 / F)</name>
    <name type="common">Meliniomyces variabilis</name>
    <dbReference type="NCBI Taxonomy" id="1149755"/>
    <lineage>
        <taxon>Eukaryota</taxon>
        <taxon>Fungi</taxon>
        <taxon>Dikarya</taxon>
        <taxon>Ascomycota</taxon>
        <taxon>Pezizomycotina</taxon>
        <taxon>Leotiomycetes</taxon>
        <taxon>Helotiales</taxon>
        <taxon>Hyaloscyphaceae</taxon>
        <taxon>Hyaloscypha</taxon>
        <taxon>Hyaloscypha variabilis</taxon>
    </lineage>
</organism>
<evidence type="ECO:0000256" key="4">
    <source>
        <dbReference type="ARBA" id="ARBA00023136"/>
    </source>
</evidence>
<feature type="transmembrane region" description="Helical" evidence="6">
    <location>
        <begin position="26"/>
        <end position="47"/>
    </location>
</feature>